<evidence type="ECO:0000313" key="3">
    <source>
        <dbReference type="EMBL" id="SMX24950.1"/>
    </source>
</evidence>
<dbReference type="InterPro" id="IPR051910">
    <property type="entry name" value="ComF/GntX_DNA_util-trans"/>
</dbReference>
<dbReference type="Proteomes" id="UP000201838">
    <property type="component" value="Unassembled WGS sequence"/>
</dbReference>
<dbReference type="PANTHER" id="PTHR47505">
    <property type="entry name" value="DNA UTILIZATION PROTEIN YHGH"/>
    <property type="match status" value="1"/>
</dbReference>
<feature type="domain" description="Double zinc ribbon" evidence="2">
    <location>
        <begin position="8"/>
        <end position="66"/>
    </location>
</feature>
<name>A0A238J4R9_9RHOB</name>
<dbReference type="InterPro" id="IPR044005">
    <property type="entry name" value="DZR_2"/>
</dbReference>
<dbReference type="Pfam" id="PF18912">
    <property type="entry name" value="DZR_2"/>
    <property type="match status" value="1"/>
</dbReference>
<accession>A0A238J4R9</accession>
<protein>
    <submittedName>
        <fullName evidence="3">DNA utilization protein GntX</fullName>
    </submittedName>
</protein>
<dbReference type="InterPro" id="IPR029057">
    <property type="entry name" value="PRTase-like"/>
</dbReference>
<reference evidence="3 4" key="1">
    <citation type="submission" date="2017-05" db="EMBL/GenBank/DDBJ databases">
        <authorList>
            <person name="Song R."/>
            <person name="Chenine A.L."/>
            <person name="Ruprecht R.M."/>
        </authorList>
    </citation>
    <scope>NUCLEOTIDE SEQUENCE [LARGE SCALE GENOMIC DNA]</scope>
    <source>
        <strain evidence="3 4">CECT 8489</strain>
    </source>
</reference>
<sequence length="241" mass="25803">MSLMQRALGMIYPDQCALCSELVDGQGALCGACWRDMPFQTGHSCDLCGADLVGETDGVSDHCDDCIAIPRPWSKGRAAVSYRDAGRRVVLGLKHGDRSDLVPVAGRWLARAGSDILSNDTILVPVPLHWSRLLRRRYNQSAELAKVVAKLCDLDMALDALIRTSRTKPQDGMGVDARYRNVEESIVPATNRPGLLEGRSVCLIDDVMTSGATLSASAHACSAAGASQISVLVLARVAKTP</sequence>
<dbReference type="SUPFAM" id="SSF53271">
    <property type="entry name" value="PRTase-like"/>
    <property type="match status" value="1"/>
</dbReference>
<dbReference type="AlphaFoldDB" id="A0A238J4R9"/>
<dbReference type="CDD" id="cd06223">
    <property type="entry name" value="PRTases_typeI"/>
    <property type="match status" value="1"/>
</dbReference>
<proteinExistence type="inferred from homology"/>
<organism evidence="3 4">
    <name type="scientific">Boseongicola aestuarii</name>
    <dbReference type="NCBI Taxonomy" id="1470561"/>
    <lineage>
        <taxon>Bacteria</taxon>
        <taxon>Pseudomonadati</taxon>
        <taxon>Pseudomonadota</taxon>
        <taxon>Alphaproteobacteria</taxon>
        <taxon>Rhodobacterales</taxon>
        <taxon>Paracoccaceae</taxon>
        <taxon>Boseongicola</taxon>
    </lineage>
</organism>
<evidence type="ECO:0000259" key="2">
    <source>
        <dbReference type="Pfam" id="PF18912"/>
    </source>
</evidence>
<dbReference type="Gene3D" id="3.40.50.2020">
    <property type="match status" value="1"/>
</dbReference>
<dbReference type="InterPro" id="IPR000836">
    <property type="entry name" value="PRTase_dom"/>
</dbReference>
<evidence type="ECO:0000313" key="4">
    <source>
        <dbReference type="Proteomes" id="UP000201838"/>
    </source>
</evidence>
<dbReference type="EMBL" id="FXXQ01000011">
    <property type="protein sequence ID" value="SMX24950.1"/>
    <property type="molecule type" value="Genomic_DNA"/>
</dbReference>
<dbReference type="PANTHER" id="PTHR47505:SF1">
    <property type="entry name" value="DNA UTILIZATION PROTEIN YHGH"/>
    <property type="match status" value="1"/>
</dbReference>
<keyword evidence="4" id="KW-1185">Reference proteome</keyword>
<gene>
    <name evidence="3" type="ORF">BOA8489_03083</name>
</gene>
<evidence type="ECO:0000256" key="1">
    <source>
        <dbReference type="ARBA" id="ARBA00008007"/>
    </source>
</evidence>
<comment type="similarity">
    <text evidence="1">Belongs to the ComF/GntX family.</text>
</comment>
<dbReference type="OrthoDB" id="9779910at2"/>